<dbReference type="GO" id="GO:0016757">
    <property type="term" value="F:glycosyltransferase activity"/>
    <property type="evidence" value="ECO:0007669"/>
    <property type="project" value="InterPro"/>
</dbReference>
<dbReference type="Gene3D" id="3.90.550.10">
    <property type="entry name" value="Spore Coat Polysaccharide Biosynthesis Protein SpsA, Chain A"/>
    <property type="match status" value="1"/>
</dbReference>
<dbReference type="EMBL" id="CENE01000006">
    <property type="protein sequence ID" value="CEQ40255.1"/>
    <property type="molecule type" value="Genomic_DNA"/>
</dbReference>
<accession>A0A0D6EKW8</accession>
<keyword evidence="6" id="KW-0732">Signal</keyword>
<feature type="region of interest" description="Disordered" evidence="5">
    <location>
        <begin position="404"/>
        <end position="449"/>
    </location>
</feature>
<keyword evidence="3" id="KW-0472">Membrane</keyword>
<dbReference type="Pfam" id="PF09258">
    <property type="entry name" value="Glyco_transf_64"/>
    <property type="match status" value="1"/>
</dbReference>
<feature type="compositionally biased region" description="Acidic residues" evidence="5">
    <location>
        <begin position="405"/>
        <end position="425"/>
    </location>
</feature>
<evidence type="ECO:0000259" key="7">
    <source>
        <dbReference type="Pfam" id="PF09258"/>
    </source>
</evidence>
<evidence type="ECO:0000256" key="3">
    <source>
        <dbReference type="ARBA" id="ARBA00023136"/>
    </source>
</evidence>
<evidence type="ECO:0000256" key="6">
    <source>
        <dbReference type="SAM" id="SignalP"/>
    </source>
</evidence>
<evidence type="ECO:0000256" key="1">
    <source>
        <dbReference type="ARBA" id="ARBA00004370"/>
    </source>
</evidence>
<dbReference type="InterPro" id="IPR015338">
    <property type="entry name" value="GT64_dom"/>
</dbReference>
<evidence type="ECO:0000256" key="5">
    <source>
        <dbReference type="SAM" id="MobiDB-lite"/>
    </source>
</evidence>
<evidence type="ECO:0000256" key="4">
    <source>
        <dbReference type="ARBA" id="ARBA00023157"/>
    </source>
</evidence>
<proteinExistence type="predicted"/>
<evidence type="ECO:0000256" key="2">
    <source>
        <dbReference type="ARBA" id="ARBA00022679"/>
    </source>
</evidence>
<feature type="non-terminal residue" evidence="8">
    <location>
        <position position="1"/>
    </location>
</feature>
<keyword evidence="2" id="KW-0808">Transferase</keyword>
<dbReference type="Proteomes" id="UP000243876">
    <property type="component" value="Unassembled WGS sequence"/>
</dbReference>
<dbReference type="InterPro" id="IPR004263">
    <property type="entry name" value="Exostosin"/>
</dbReference>
<dbReference type="SUPFAM" id="SSF53448">
    <property type="entry name" value="Nucleotide-diphospho-sugar transferases"/>
    <property type="match status" value="1"/>
</dbReference>
<dbReference type="PANTHER" id="PTHR48261">
    <property type="entry name" value="ACETYLGLUCOSAMINYLTRANSFERASE"/>
    <property type="match status" value="1"/>
</dbReference>
<protein>
    <submittedName>
        <fullName evidence="8">SPOSA6832_01835-mRNA-1:cds</fullName>
    </submittedName>
</protein>
<sequence>MLVSLRAVLASLLLLAINLSSALASQVHLKQGTDASGKPSITLGIDPTEGFTMVIATYKRDALLTPLLKHLTTKPPPSLRHIVIVWQNIGSPLPDFLNQRSLDQYSTSGVAVTVRKSWKNSMNERFRPLLDWGQDIVTDAVMIMDDDIVLRKEALEWGYQQFVAANDHGKGRIVGFTGRDFEEKEDGTLEYVVKPRASYSMVLSNAAWLRKEWLAKYWEDTQEMNSLRNYVDEVFNCDDILVNYLVSNLTGSAPLLLQPSTPLRTVPTEGLWNRGAEEGDAASVSLSSMPAEPPRPNHFETRKLCLAHYFSHFSAFAPPPSRGRRFASAHYPLIKTATSVSQDVQDHSRWLFNNELWETPVWTKPDEPELSKEDQELLENEEFDKLLEGMTDEEIDELMKSLEAMIDEDESEEGAEGELQDEEEGTAPSVFEEAARDQRTTPGHIAGEL</sequence>
<gene>
    <name evidence="8" type="primary">SPOSA6832_01835</name>
</gene>
<evidence type="ECO:0000313" key="9">
    <source>
        <dbReference type="Proteomes" id="UP000243876"/>
    </source>
</evidence>
<comment type="subcellular location">
    <subcellularLocation>
        <location evidence="1">Membrane</location>
    </subcellularLocation>
</comment>
<reference evidence="9" key="1">
    <citation type="submission" date="2015-02" db="EMBL/GenBank/DDBJ databases">
        <authorList>
            <person name="Gon?alves P."/>
        </authorList>
    </citation>
    <scope>NUCLEOTIDE SEQUENCE [LARGE SCALE GENOMIC DNA]</scope>
</reference>
<dbReference type="InterPro" id="IPR029044">
    <property type="entry name" value="Nucleotide-diphossugar_trans"/>
</dbReference>
<feature type="domain" description="Glycosyl transferase 64" evidence="7">
    <location>
        <begin position="51"/>
        <end position="313"/>
    </location>
</feature>
<dbReference type="GO" id="GO:0016020">
    <property type="term" value="C:membrane"/>
    <property type="evidence" value="ECO:0007669"/>
    <property type="project" value="UniProtKB-SubCell"/>
</dbReference>
<organism evidence="8 9">
    <name type="scientific">Sporidiobolus salmonicolor</name>
    <name type="common">Yeast-like fungus</name>
    <name type="synonym">Sporobolomyces salmonicolor</name>
    <dbReference type="NCBI Taxonomy" id="5005"/>
    <lineage>
        <taxon>Eukaryota</taxon>
        <taxon>Fungi</taxon>
        <taxon>Dikarya</taxon>
        <taxon>Basidiomycota</taxon>
        <taxon>Pucciniomycotina</taxon>
        <taxon>Microbotryomycetes</taxon>
        <taxon>Sporidiobolales</taxon>
        <taxon>Sporidiobolaceae</taxon>
        <taxon>Sporobolomyces</taxon>
    </lineage>
</organism>
<keyword evidence="9" id="KW-1185">Reference proteome</keyword>
<feature type="chain" id="PRO_5002303312" evidence="6">
    <location>
        <begin position="25"/>
        <end position="449"/>
    </location>
</feature>
<dbReference type="AlphaFoldDB" id="A0A0D6EKW8"/>
<name>A0A0D6EKW8_SPOSA</name>
<evidence type="ECO:0000313" key="8">
    <source>
        <dbReference type="EMBL" id="CEQ40255.1"/>
    </source>
</evidence>
<keyword evidence="4" id="KW-1015">Disulfide bond</keyword>
<feature type="signal peptide" evidence="6">
    <location>
        <begin position="1"/>
        <end position="24"/>
    </location>
</feature>
<dbReference type="PANTHER" id="PTHR48261:SF2">
    <property type="entry name" value="ACETYLGLUCOSAMINYLTRANSFERASE"/>
    <property type="match status" value="1"/>
</dbReference>
<dbReference type="OrthoDB" id="1733656at2759"/>